<dbReference type="Gene3D" id="3.40.630.30">
    <property type="match status" value="1"/>
</dbReference>
<keyword evidence="3" id="KW-0012">Acyltransferase</keyword>
<accession>A0AAD2FPD7</accession>
<dbReference type="PANTHER" id="PTHR10545">
    <property type="entry name" value="DIAMINE N-ACETYLTRANSFERASE"/>
    <property type="match status" value="1"/>
</dbReference>
<comment type="similarity">
    <text evidence="1">Belongs to the acetyltransferase family.</text>
</comment>
<dbReference type="FunFam" id="3.40.630.30:FF:000064">
    <property type="entry name" value="GNAT family acetyltransferase"/>
    <property type="match status" value="1"/>
</dbReference>
<evidence type="ECO:0000259" key="5">
    <source>
        <dbReference type="PROSITE" id="PS51186"/>
    </source>
</evidence>
<comment type="caution">
    <text evidence="6">The sequence shown here is derived from an EMBL/GenBank/DDBJ whole genome shotgun (WGS) entry which is preliminary data.</text>
</comment>
<organism evidence="6 7">
    <name type="scientific">Cylindrotheca closterium</name>
    <dbReference type="NCBI Taxonomy" id="2856"/>
    <lineage>
        <taxon>Eukaryota</taxon>
        <taxon>Sar</taxon>
        <taxon>Stramenopiles</taxon>
        <taxon>Ochrophyta</taxon>
        <taxon>Bacillariophyta</taxon>
        <taxon>Bacillariophyceae</taxon>
        <taxon>Bacillariophycidae</taxon>
        <taxon>Bacillariales</taxon>
        <taxon>Bacillariaceae</taxon>
        <taxon>Cylindrotheca</taxon>
    </lineage>
</organism>
<name>A0AAD2FPD7_9STRA</name>
<evidence type="ECO:0000313" key="6">
    <source>
        <dbReference type="EMBL" id="CAJ1948503.1"/>
    </source>
</evidence>
<keyword evidence="7" id="KW-1185">Reference proteome</keyword>
<dbReference type="PROSITE" id="PS51186">
    <property type="entry name" value="GNAT"/>
    <property type="match status" value="1"/>
</dbReference>
<dbReference type="GO" id="GO:0008080">
    <property type="term" value="F:N-acetyltransferase activity"/>
    <property type="evidence" value="ECO:0007669"/>
    <property type="project" value="TreeGrafter"/>
</dbReference>
<evidence type="ECO:0000256" key="4">
    <source>
        <dbReference type="SAM" id="MobiDB-lite"/>
    </source>
</evidence>
<dbReference type="EMBL" id="CAKOGP040001747">
    <property type="protein sequence ID" value="CAJ1948503.1"/>
    <property type="molecule type" value="Genomic_DNA"/>
</dbReference>
<feature type="compositionally biased region" description="Polar residues" evidence="4">
    <location>
        <begin position="213"/>
        <end position="224"/>
    </location>
</feature>
<dbReference type="PANTHER" id="PTHR10545:SF29">
    <property type="entry name" value="GH14572P-RELATED"/>
    <property type="match status" value="1"/>
</dbReference>
<feature type="region of interest" description="Disordered" evidence="4">
    <location>
        <begin position="211"/>
        <end position="236"/>
    </location>
</feature>
<evidence type="ECO:0000256" key="1">
    <source>
        <dbReference type="ARBA" id="ARBA00008694"/>
    </source>
</evidence>
<sequence>MSSPQPYHTMLTSAVTHKHMEDLIQKVNPQLSSETGWSLRRVVLSKDAISSTSQDVVLWTQYSEESSSPGNPAHYYGMVLSKTNTEGISNTGEQDDETESSSTNQLLISFYLAYSTWDGRCLHVDQFPSREECPATVKPVFLLQSLAQLAIQLGCRRVLWMQKGDPNWSFVVNDGLTPTDGSSSKTSNVIKPETLDEWLILKLDRKAMESYAGGSSSDNGSQASEPAAEATGEALDRPTIETKIQQVCADLQSTSSSSLKWRLVLEQSAMGKDTNSIFKLVQGLAEYENEPDAVQCRARDYQLDGSGSHPLFYCLLLEDTTTTTNTTCGMAFFYFGYTSNDGRFLCLEDLYLEPAFRQKGGGTLALKALAKIGMALECSYLLWTALDWNQPALNLYAKMGAVVQDGLKISRYKDEELLRFANAGISKS</sequence>
<dbReference type="Proteomes" id="UP001295423">
    <property type="component" value="Unassembled WGS sequence"/>
</dbReference>
<dbReference type="InterPro" id="IPR016181">
    <property type="entry name" value="Acyl_CoA_acyltransferase"/>
</dbReference>
<evidence type="ECO:0000256" key="2">
    <source>
        <dbReference type="ARBA" id="ARBA00022679"/>
    </source>
</evidence>
<evidence type="ECO:0000313" key="7">
    <source>
        <dbReference type="Proteomes" id="UP001295423"/>
    </source>
</evidence>
<keyword evidence="2" id="KW-0808">Transferase</keyword>
<dbReference type="SUPFAM" id="SSF55729">
    <property type="entry name" value="Acyl-CoA N-acyltransferases (Nat)"/>
    <property type="match status" value="1"/>
</dbReference>
<dbReference type="AlphaFoldDB" id="A0AAD2FPD7"/>
<dbReference type="Pfam" id="PF00583">
    <property type="entry name" value="Acetyltransf_1"/>
    <property type="match status" value="1"/>
</dbReference>
<dbReference type="InterPro" id="IPR051016">
    <property type="entry name" value="Diverse_Substrate_AcTransf"/>
</dbReference>
<gene>
    <name evidence="6" type="ORF">CYCCA115_LOCUS11649</name>
</gene>
<dbReference type="InterPro" id="IPR000182">
    <property type="entry name" value="GNAT_dom"/>
</dbReference>
<evidence type="ECO:0000256" key="3">
    <source>
        <dbReference type="ARBA" id="ARBA00023315"/>
    </source>
</evidence>
<feature type="domain" description="N-acetyltransferase" evidence="5">
    <location>
        <begin position="263"/>
        <end position="428"/>
    </location>
</feature>
<reference evidence="6" key="1">
    <citation type="submission" date="2023-08" db="EMBL/GenBank/DDBJ databases">
        <authorList>
            <person name="Audoor S."/>
            <person name="Bilcke G."/>
        </authorList>
    </citation>
    <scope>NUCLEOTIDE SEQUENCE</scope>
</reference>
<protein>
    <recommendedName>
        <fullName evidence="5">N-acetyltransferase domain-containing protein</fullName>
    </recommendedName>
</protein>
<proteinExistence type="inferred from homology"/>